<dbReference type="InterPro" id="IPR040911">
    <property type="entry name" value="Exostosin_GT47"/>
</dbReference>
<dbReference type="PANTHER" id="PTHR11062">
    <property type="entry name" value="EXOSTOSIN HEPARAN SULFATE GLYCOSYLTRANSFERASE -RELATED"/>
    <property type="match status" value="1"/>
</dbReference>
<evidence type="ECO:0000313" key="3">
    <source>
        <dbReference type="Proteomes" id="UP000286954"/>
    </source>
</evidence>
<feature type="domain" description="Exostosin GT47" evidence="1">
    <location>
        <begin position="420"/>
        <end position="552"/>
    </location>
</feature>
<organism evidence="2 3">
    <name type="scientific">Glycocaulis alkaliphilus</name>
    <dbReference type="NCBI Taxonomy" id="1434191"/>
    <lineage>
        <taxon>Bacteria</taxon>
        <taxon>Pseudomonadati</taxon>
        <taxon>Pseudomonadota</taxon>
        <taxon>Alphaproteobacteria</taxon>
        <taxon>Maricaulales</taxon>
        <taxon>Maricaulaceae</taxon>
        <taxon>Glycocaulis</taxon>
    </lineage>
</organism>
<evidence type="ECO:0000313" key="2">
    <source>
        <dbReference type="EMBL" id="AZU03120.1"/>
    </source>
</evidence>
<keyword evidence="3" id="KW-1185">Reference proteome</keyword>
<name>A0A3T0E777_9PROT</name>
<dbReference type="GO" id="GO:0016757">
    <property type="term" value="F:glycosyltransferase activity"/>
    <property type="evidence" value="ECO:0007669"/>
    <property type="project" value="InterPro"/>
</dbReference>
<gene>
    <name evidence="2" type="ORF">X907_0573</name>
</gene>
<reference evidence="2 3" key="1">
    <citation type="submission" date="2016-12" db="EMBL/GenBank/DDBJ databases">
        <title>The genome of dimorphic prosthecate Glycocaulis alkaliphilus 6b-8t, isolated from crude oil dictates its adaptability in petroleum environments.</title>
        <authorList>
            <person name="Wu X.-L."/>
            <person name="Geng S."/>
        </authorList>
    </citation>
    <scope>NUCLEOTIDE SEQUENCE [LARGE SCALE GENOMIC DNA]</scope>
    <source>
        <strain evidence="2 3">6B-8</strain>
    </source>
</reference>
<proteinExistence type="predicted"/>
<protein>
    <recommendedName>
        <fullName evidence="1">Exostosin GT47 domain-containing protein</fullName>
    </recommendedName>
</protein>
<dbReference type="Proteomes" id="UP000286954">
    <property type="component" value="Chromosome"/>
</dbReference>
<dbReference type="Pfam" id="PF03016">
    <property type="entry name" value="Exostosin_GT47"/>
    <property type="match status" value="1"/>
</dbReference>
<sequence>MPYFRPDDPARRAEIELCLEKNKANPALHSICLIVDEPGHEHLATDRVKIYRVESRPTYRDWVELSYLYAPDAISLLANADIYFLDDVPRLAEIFANDPSGFVALSRYDGHNTELVRHPNPHWSQDSWAFLPRACRNQSRDAQLGFPLGVPRCDNKVAYVFAAYGHHVYNPCNHIRSVHVHESAIRSYSKKGDMRIVGGVAMVHPCESLIAPSNLDFELWPVRPELFQSVTVNKSLGKWAKELELSIPETQPLIESVLPGTLGAAEPTKRLPQEGGGLFADGNLAGFDAHWQHPAITEQHAFNRLKALAPRESSVAYLGFPWATLIDVSNHNKQDEQRRTLLRAALDSCADRLKGYGRIATVCQHIHMKQYASLLSEAGVTDVFWSHAVTDEPEIAEHGLTIHPFPLYPVQACDGRGVSYEARRYLFSFVGAKATPIYLSQARTHIIEELASHPMGLVRERATWHYNRIVYDSQILRRVEANSVLLDEAASEEFREVMRQSVFTLCPSGTGPNSIRLWEAICSDSIPVVMAETYRHPGSGSLWREAVVECGEDRQSIAELPERLAEIAGDARALLKRRAALRMLALRYGPDSFVADIVSIMRS</sequence>
<accession>A0A3T0E777</accession>
<evidence type="ECO:0000259" key="1">
    <source>
        <dbReference type="Pfam" id="PF03016"/>
    </source>
</evidence>
<dbReference type="AlphaFoldDB" id="A0A3T0E777"/>
<dbReference type="KEGG" id="gak:X907_0573"/>
<dbReference type="EMBL" id="CP018911">
    <property type="protein sequence ID" value="AZU03120.1"/>
    <property type="molecule type" value="Genomic_DNA"/>
</dbReference>
<dbReference type="InterPro" id="IPR004263">
    <property type="entry name" value="Exostosin"/>
</dbReference>